<protein>
    <recommendedName>
        <fullName evidence="4">Cytosolic fatty-acid binding proteins domain-containing protein</fullName>
    </recommendedName>
</protein>
<dbReference type="SUPFAM" id="SSF50814">
    <property type="entry name" value="Lipocalins"/>
    <property type="match status" value="1"/>
</dbReference>
<gene>
    <name evidence="5" type="ORF">CHIRRI_LOCUS6922</name>
</gene>
<keyword evidence="2" id="KW-0446">Lipid-binding</keyword>
<organism evidence="5 6">
    <name type="scientific">Chironomus riparius</name>
    <dbReference type="NCBI Taxonomy" id="315576"/>
    <lineage>
        <taxon>Eukaryota</taxon>
        <taxon>Metazoa</taxon>
        <taxon>Ecdysozoa</taxon>
        <taxon>Arthropoda</taxon>
        <taxon>Hexapoda</taxon>
        <taxon>Insecta</taxon>
        <taxon>Pterygota</taxon>
        <taxon>Neoptera</taxon>
        <taxon>Endopterygota</taxon>
        <taxon>Diptera</taxon>
        <taxon>Nematocera</taxon>
        <taxon>Chironomoidea</taxon>
        <taxon>Chironomidae</taxon>
        <taxon>Chironominae</taxon>
        <taxon>Chironomus</taxon>
    </lineage>
</organism>
<sequence length="132" mass="15362">MSIPFNKKYKLERSENFDDFLKELGVNYLIRKMAGSTTSTVELVKEGDNDYSFNTTSTFRSQSIKFQPGVEFTEKRMDGQEIPCVITFDENKMIQEQKGDKIVTLIREFTDEELFLTCKVGNVEAKRWFKAC</sequence>
<dbReference type="GO" id="GO:0008289">
    <property type="term" value="F:lipid binding"/>
    <property type="evidence" value="ECO:0007669"/>
    <property type="project" value="UniProtKB-KW"/>
</dbReference>
<accession>A0A9N9WSD4</accession>
<comment type="similarity">
    <text evidence="1 3">Belongs to the calycin superfamily. Fatty-acid binding protein (FABP) family.</text>
</comment>
<feature type="domain" description="Cytosolic fatty-acid binding proteins" evidence="4">
    <location>
        <begin position="7"/>
        <end position="24"/>
    </location>
</feature>
<evidence type="ECO:0000313" key="6">
    <source>
        <dbReference type="Proteomes" id="UP001153620"/>
    </source>
</evidence>
<keyword evidence="3" id="KW-0813">Transport</keyword>
<dbReference type="EMBL" id="OU895878">
    <property type="protein sequence ID" value="CAG9804027.1"/>
    <property type="molecule type" value="Genomic_DNA"/>
</dbReference>
<reference evidence="5" key="2">
    <citation type="submission" date="2022-10" db="EMBL/GenBank/DDBJ databases">
        <authorList>
            <consortium name="ENA_rothamsted_submissions"/>
            <consortium name="culmorum"/>
            <person name="King R."/>
        </authorList>
    </citation>
    <scope>NUCLEOTIDE SEQUENCE</scope>
</reference>
<reference evidence="5" key="1">
    <citation type="submission" date="2022-01" db="EMBL/GenBank/DDBJ databases">
        <authorList>
            <person name="King R."/>
        </authorList>
    </citation>
    <scope>NUCLEOTIDE SEQUENCE</scope>
</reference>
<name>A0A9N9WSD4_9DIPT</name>
<dbReference type="PROSITE" id="PS00214">
    <property type="entry name" value="FABP"/>
    <property type="match status" value="1"/>
</dbReference>
<dbReference type="InterPro" id="IPR031259">
    <property type="entry name" value="ILBP"/>
</dbReference>
<evidence type="ECO:0000256" key="2">
    <source>
        <dbReference type="ARBA" id="ARBA00023121"/>
    </source>
</evidence>
<dbReference type="Gene3D" id="2.40.128.20">
    <property type="match status" value="1"/>
</dbReference>
<evidence type="ECO:0000313" key="5">
    <source>
        <dbReference type="EMBL" id="CAG9804027.1"/>
    </source>
</evidence>
<dbReference type="Proteomes" id="UP001153620">
    <property type="component" value="Chromosome 2"/>
</dbReference>
<keyword evidence="6" id="KW-1185">Reference proteome</keyword>
<proteinExistence type="inferred from homology"/>
<dbReference type="InterPro" id="IPR000463">
    <property type="entry name" value="Fatty_acid-bd"/>
</dbReference>
<evidence type="ECO:0000259" key="4">
    <source>
        <dbReference type="PROSITE" id="PS00214"/>
    </source>
</evidence>
<dbReference type="OrthoDB" id="354351at2759"/>
<dbReference type="PANTHER" id="PTHR11955">
    <property type="entry name" value="FATTY ACID BINDING PROTEIN"/>
    <property type="match status" value="1"/>
</dbReference>
<dbReference type="AlphaFoldDB" id="A0A9N9WSD4"/>
<dbReference type="Pfam" id="PF00061">
    <property type="entry name" value="Lipocalin"/>
    <property type="match status" value="1"/>
</dbReference>
<evidence type="ECO:0000256" key="1">
    <source>
        <dbReference type="ARBA" id="ARBA00008390"/>
    </source>
</evidence>
<dbReference type="InterPro" id="IPR000566">
    <property type="entry name" value="Lipocln_cytosolic_FA-bd_dom"/>
</dbReference>
<dbReference type="PRINTS" id="PR00178">
    <property type="entry name" value="FATTYACIDBP"/>
</dbReference>
<dbReference type="InterPro" id="IPR012674">
    <property type="entry name" value="Calycin"/>
</dbReference>
<evidence type="ECO:0000256" key="3">
    <source>
        <dbReference type="RuleBase" id="RU003696"/>
    </source>
</evidence>